<comment type="subcellular location">
    <subcellularLocation>
        <location evidence="1">Mitochondrion inner membrane</location>
        <topology evidence="1">Single-pass membrane protein</topology>
    </subcellularLocation>
</comment>
<organism evidence="13 14">
    <name type="scientific">Coleophoma cylindrospora</name>
    <dbReference type="NCBI Taxonomy" id="1849047"/>
    <lineage>
        <taxon>Eukaryota</taxon>
        <taxon>Fungi</taxon>
        <taxon>Dikarya</taxon>
        <taxon>Ascomycota</taxon>
        <taxon>Pezizomycotina</taxon>
        <taxon>Leotiomycetes</taxon>
        <taxon>Helotiales</taxon>
        <taxon>Dermateaceae</taxon>
        <taxon>Coleophoma</taxon>
    </lineage>
</organism>
<dbReference type="PANTHER" id="PTHR46041:SF2">
    <property type="entry name" value="MITOCHONDRIAL INNER MEMBRANE PROTEASE SUBUNIT 2"/>
    <property type="match status" value="1"/>
</dbReference>
<dbReference type="OrthoDB" id="9996127at2759"/>
<keyword evidence="4" id="KW-0645">Protease</keyword>
<feature type="domain" description="Peptidase S26" evidence="12">
    <location>
        <begin position="125"/>
        <end position="165"/>
    </location>
</feature>
<accession>A0A3D8RSG4</accession>
<evidence type="ECO:0000313" key="14">
    <source>
        <dbReference type="Proteomes" id="UP000256645"/>
    </source>
</evidence>
<keyword evidence="7" id="KW-0378">Hydrolase</keyword>
<feature type="active site" evidence="11">
    <location>
        <position position="103"/>
    </location>
</feature>
<dbReference type="AlphaFoldDB" id="A0A3D8RSG4"/>
<keyword evidence="8" id="KW-1133">Transmembrane helix</keyword>
<protein>
    <recommendedName>
        <fullName evidence="3">Mitochondrial inner membrane protease subunit 2</fullName>
    </recommendedName>
</protein>
<dbReference type="Proteomes" id="UP000256645">
    <property type="component" value="Unassembled WGS sequence"/>
</dbReference>
<evidence type="ECO:0000256" key="11">
    <source>
        <dbReference type="PIRSR" id="PIRSR600223-1"/>
    </source>
</evidence>
<dbReference type="Pfam" id="PF10502">
    <property type="entry name" value="Peptidase_S26"/>
    <property type="match status" value="2"/>
</dbReference>
<dbReference type="STRING" id="1849047.A0A3D8RSG4"/>
<keyword evidence="10" id="KW-0472">Membrane</keyword>
<evidence type="ECO:0000256" key="7">
    <source>
        <dbReference type="ARBA" id="ARBA00022801"/>
    </source>
</evidence>
<dbReference type="PRINTS" id="PR00727">
    <property type="entry name" value="LEADERPTASE"/>
</dbReference>
<keyword evidence="9" id="KW-0496">Mitochondrion</keyword>
<dbReference type="InterPro" id="IPR037730">
    <property type="entry name" value="IMP2"/>
</dbReference>
<dbReference type="SUPFAM" id="SSF51306">
    <property type="entry name" value="LexA/Signal peptidase"/>
    <property type="match status" value="1"/>
</dbReference>
<dbReference type="GO" id="GO:0004252">
    <property type="term" value="F:serine-type endopeptidase activity"/>
    <property type="evidence" value="ECO:0007669"/>
    <property type="project" value="InterPro"/>
</dbReference>
<evidence type="ECO:0000256" key="2">
    <source>
        <dbReference type="ARBA" id="ARBA00007066"/>
    </source>
</evidence>
<evidence type="ECO:0000256" key="6">
    <source>
        <dbReference type="ARBA" id="ARBA00022792"/>
    </source>
</evidence>
<dbReference type="InterPro" id="IPR036286">
    <property type="entry name" value="LexA/Signal_pep-like_sf"/>
</dbReference>
<evidence type="ECO:0000259" key="12">
    <source>
        <dbReference type="Pfam" id="PF10502"/>
    </source>
</evidence>
<evidence type="ECO:0000256" key="3">
    <source>
        <dbReference type="ARBA" id="ARBA00013650"/>
    </source>
</evidence>
<dbReference type="InterPro" id="IPR019533">
    <property type="entry name" value="Peptidase_S26"/>
</dbReference>
<name>A0A3D8RSG4_9HELO</name>
<dbReference type="CDD" id="cd06530">
    <property type="entry name" value="S26_SPase_I"/>
    <property type="match status" value="1"/>
</dbReference>
<dbReference type="InterPro" id="IPR000223">
    <property type="entry name" value="Pept_S26A_signal_pept_1"/>
</dbReference>
<comment type="similarity">
    <text evidence="2">Belongs to the peptidase S26 family. IMP2 subfamily.</text>
</comment>
<keyword evidence="14" id="KW-1185">Reference proteome</keyword>
<dbReference type="GO" id="GO:0006465">
    <property type="term" value="P:signal peptide processing"/>
    <property type="evidence" value="ECO:0007669"/>
    <property type="project" value="InterPro"/>
</dbReference>
<dbReference type="GO" id="GO:0006627">
    <property type="term" value="P:protein processing involved in protein targeting to mitochondrion"/>
    <property type="evidence" value="ECO:0007669"/>
    <property type="project" value="InterPro"/>
</dbReference>
<feature type="active site" evidence="11">
    <location>
        <position position="54"/>
    </location>
</feature>
<evidence type="ECO:0000256" key="4">
    <source>
        <dbReference type="ARBA" id="ARBA00022670"/>
    </source>
</evidence>
<dbReference type="GO" id="GO:0042720">
    <property type="term" value="C:mitochondrial inner membrane peptidase complex"/>
    <property type="evidence" value="ECO:0007669"/>
    <property type="project" value="InterPro"/>
</dbReference>
<evidence type="ECO:0000256" key="10">
    <source>
        <dbReference type="ARBA" id="ARBA00023136"/>
    </source>
</evidence>
<dbReference type="Gene3D" id="2.10.109.10">
    <property type="entry name" value="Umud Fragment, subunit A"/>
    <property type="match status" value="1"/>
</dbReference>
<proteinExistence type="inferred from homology"/>
<comment type="caution">
    <text evidence="13">The sequence shown here is derived from an EMBL/GenBank/DDBJ whole genome shotgun (WGS) entry which is preliminary data.</text>
</comment>
<evidence type="ECO:0000256" key="5">
    <source>
        <dbReference type="ARBA" id="ARBA00022692"/>
    </source>
</evidence>
<keyword evidence="6" id="KW-0999">Mitochondrion inner membrane</keyword>
<evidence type="ECO:0000256" key="8">
    <source>
        <dbReference type="ARBA" id="ARBA00022989"/>
    </source>
</evidence>
<feature type="domain" description="Peptidase S26" evidence="12">
    <location>
        <begin position="32"/>
        <end position="114"/>
    </location>
</feature>
<gene>
    <name evidence="13" type="ORF">BP6252_05085</name>
</gene>
<dbReference type="PANTHER" id="PTHR46041">
    <property type="entry name" value="MITOCHONDRIAL INNER MEMBRANE PROTEASE SUBUNIT 2"/>
    <property type="match status" value="1"/>
</dbReference>
<evidence type="ECO:0000256" key="9">
    <source>
        <dbReference type="ARBA" id="ARBA00023128"/>
    </source>
</evidence>
<evidence type="ECO:0000256" key="1">
    <source>
        <dbReference type="ARBA" id="ARBA00004434"/>
    </source>
</evidence>
<sequence length="190" mass="21799">MAFPRLASIFSRGSRYRPFLRDFSFTLFGIATWVPVCIFINQHVGELTFINGASMYPYLNTGYNNSTRKDIGYTSKWNSFHNLERGMIVTFWSPDHPEVLAVKRVIALPGDKVFTRAPYPYPTAIVPSGHVWVEGDNRDREASKDSNYYGPISMSLITGKVTHVLYPWSSFGSVKWWEFKGKTRVIKARE</sequence>
<keyword evidence="5" id="KW-0812">Transmembrane</keyword>
<reference evidence="13 14" key="1">
    <citation type="journal article" date="2018" name="IMA Fungus">
        <title>IMA Genome-F 9: Draft genome sequence of Annulohypoxylon stygium, Aspergillus mulundensis, Berkeleyomyces basicola (syn. Thielaviopsis basicola), Ceratocystis smalleyi, two Cercospora beticola strains, Coleophoma cylindrospora, Fusarium fracticaudum, Phialophora cf. hyalina, and Morchella septimelata.</title>
        <authorList>
            <person name="Wingfield B.D."/>
            <person name="Bills G.F."/>
            <person name="Dong Y."/>
            <person name="Huang W."/>
            <person name="Nel W.J."/>
            <person name="Swalarsk-Parry B.S."/>
            <person name="Vaghefi N."/>
            <person name="Wilken P.M."/>
            <person name="An Z."/>
            <person name="de Beer Z.W."/>
            <person name="De Vos L."/>
            <person name="Chen L."/>
            <person name="Duong T.A."/>
            <person name="Gao Y."/>
            <person name="Hammerbacher A."/>
            <person name="Kikkert J.R."/>
            <person name="Li Y."/>
            <person name="Li H."/>
            <person name="Li K."/>
            <person name="Li Q."/>
            <person name="Liu X."/>
            <person name="Ma X."/>
            <person name="Naidoo K."/>
            <person name="Pethybridge S.J."/>
            <person name="Sun J."/>
            <person name="Steenkamp E.T."/>
            <person name="van der Nest M.A."/>
            <person name="van Wyk S."/>
            <person name="Wingfield M.J."/>
            <person name="Xiong C."/>
            <person name="Yue Q."/>
            <person name="Zhang X."/>
        </authorList>
    </citation>
    <scope>NUCLEOTIDE SEQUENCE [LARGE SCALE GENOMIC DNA]</scope>
    <source>
        <strain evidence="13 14">BP6252</strain>
    </source>
</reference>
<dbReference type="EMBL" id="PDLM01000005">
    <property type="protein sequence ID" value="RDW77032.1"/>
    <property type="molecule type" value="Genomic_DNA"/>
</dbReference>
<evidence type="ECO:0000313" key="13">
    <source>
        <dbReference type="EMBL" id="RDW77032.1"/>
    </source>
</evidence>